<dbReference type="Proteomes" id="UP001215712">
    <property type="component" value="Unassembled WGS sequence"/>
</dbReference>
<dbReference type="EMBL" id="JAQJAN010000003">
    <property type="protein sequence ID" value="KAJ5734031.1"/>
    <property type="molecule type" value="Genomic_DNA"/>
</dbReference>
<feature type="region of interest" description="Disordered" evidence="1">
    <location>
        <begin position="121"/>
        <end position="140"/>
    </location>
</feature>
<protein>
    <recommendedName>
        <fullName evidence="4">Sulfotransferase domain-containing protein</fullName>
    </recommendedName>
</protein>
<dbReference type="PANTHER" id="PTHR36978">
    <property type="entry name" value="P-LOOP CONTAINING NUCLEOTIDE TRIPHOSPHATE HYDROLASE"/>
    <property type="match status" value="1"/>
</dbReference>
<dbReference type="PANTHER" id="PTHR36978:SF4">
    <property type="entry name" value="P-LOOP CONTAINING NUCLEOSIDE TRIPHOSPHATE HYDROLASE PROTEIN"/>
    <property type="match status" value="1"/>
</dbReference>
<sequence length="227" mass="26296">MEVLVLGLPRTGTQSLAEALTILGYGKVYHMKDNFIRGDHSFWSRAMDAKHAGLGHPVTREDFDEIFRGEYKAVSDYPAAMFPDELIAAYPSTKVILLIRDEDGWVKSMEDTLLHMWNAEKEASQREPETANDSEPVDPRRLTRNEMVRKIQTYAWNDDFEANGRQIFREHNEHVRQLMGTRNEEFLEYRAAEGWEPLCRLLGKDIPGQAFPRKDDWAEYKASTKKT</sequence>
<dbReference type="InterPro" id="IPR040632">
    <property type="entry name" value="Sulfotransfer_4"/>
</dbReference>
<reference evidence="2" key="1">
    <citation type="journal article" date="2023" name="IMA Fungus">
        <title>Comparative genomic study of the Penicillium genus elucidates a diverse pangenome and 15 lateral gene transfer events.</title>
        <authorList>
            <person name="Petersen C."/>
            <person name="Sorensen T."/>
            <person name="Nielsen M.R."/>
            <person name="Sondergaard T.E."/>
            <person name="Sorensen J.L."/>
            <person name="Fitzpatrick D.A."/>
            <person name="Frisvad J.C."/>
            <person name="Nielsen K.L."/>
        </authorList>
    </citation>
    <scope>NUCLEOTIDE SEQUENCE</scope>
    <source>
        <strain evidence="2">IBT 17514</strain>
    </source>
</reference>
<dbReference type="SUPFAM" id="SSF52540">
    <property type="entry name" value="P-loop containing nucleoside triphosphate hydrolases"/>
    <property type="match status" value="1"/>
</dbReference>
<evidence type="ECO:0008006" key="4">
    <source>
        <dbReference type="Google" id="ProtNLM"/>
    </source>
</evidence>
<comment type="caution">
    <text evidence="2">The sequence shown here is derived from an EMBL/GenBank/DDBJ whole genome shotgun (WGS) entry which is preliminary data.</text>
</comment>
<reference evidence="2" key="2">
    <citation type="submission" date="2023-01" db="EMBL/GenBank/DDBJ databases">
        <authorList>
            <person name="Petersen C."/>
        </authorList>
    </citation>
    <scope>NUCLEOTIDE SEQUENCE</scope>
    <source>
        <strain evidence="2">IBT 17514</strain>
    </source>
</reference>
<accession>A0AAD6HT42</accession>
<name>A0AAD6HT42_9EURO</name>
<evidence type="ECO:0000313" key="3">
    <source>
        <dbReference type="Proteomes" id="UP001215712"/>
    </source>
</evidence>
<organism evidence="2 3">
    <name type="scientific">Penicillium malachiteum</name>
    <dbReference type="NCBI Taxonomy" id="1324776"/>
    <lineage>
        <taxon>Eukaryota</taxon>
        <taxon>Fungi</taxon>
        <taxon>Dikarya</taxon>
        <taxon>Ascomycota</taxon>
        <taxon>Pezizomycotina</taxon>
        <taxon>Eurotiomycetes</taxon>
        <taxon>Eurotiomycetidae</taxon>
        <taxon>Eurotiales</taxon>
        <taxon>Aspergillaceae</taxon>
        <taxon>Penicillium</taxon>
    </lineage>
</organism>
<dbReference type="AlphaFoldDB" id="A0AAD6HT42"/>
<proteinExistence type="predicted"/>
<dbReference type="Gene3D" id="3.40.50.300">
    <property type="entry name" value="P-loop containing nucleotide triphosphate hydrolases"/>
    <property type="match status" value="1"/>
</dbReference>
<dbReference type="Pfam" id="PF17784">
    <property type="entry name" value="Sulfotransfer_4"/>
    <property type="match status" value="1"/>
</dbReference>
<evidence type="ECO:0000313" key="2">
    <source>
        <dbReference type="EMBL" id="KAJ5734031.1"/>
    </source>
</evidence>
<dbReference type="InterPro" id="IPR027417">
    <property type="entry name" value="P-loop_NTPase"/>
</dbReference>
<keyword evidence="3" id="KW-1185">Reference proteome</keyword>
<evidence type="ECO:0000256" key="1">
    <source>
        <dbReference type="SAM" id="MobiDB-lite"/>
    </source>
</evidence>
<gene>
    <name evidence="2" type="ORF">N7493_002817</name>
</gene>